<proteinExistence type="predicted"/>
<dbReference type="EMBL" id="JBHMFI010000001">
    <property type="protein sequence ID" value="MFB9073389.1"/>
    <property type="molecule type" value="Genomic_DNA"/>
</dbReference>
<evidence type="ECO:0000313" key="2">
    <source>
        <dbReference type="Proteomes" id="UP001589575"/>
    </source>
</evidence>
<comment type="caution">
    <text evidence="1">The sequence shown here is derived from an EMBL/GenBank/DDBJ whole genome shotgun (WGS) entry which is preliminary data.</text>
</comment>
<reference evidence="1 2" key="1">
    <citation type="submission" date="2024-09" db="EMBL/GenBank/DDBJ databases">
        <authorList>
            <person name="Sun Q."/>
            <person name="Mori K."/>
        </authorList>
    </citation>
    <scope>NUCLEOTIDE SEQUENCE [LARGE SCALE GENOMIC DNA]</scope>
    <source>
        <strain evidence="1 2">CCM 7609</strain>
    </source>
</reference>
<protein>
    <submittedName>
        <fullName evidence="1">Uncharacterized protein</fullName>
    </submittedName>
</protein>
<accession>A0ABV5G389</accession>
<sequence length="75" mass="7890">MAGRARGGAAAGGEDGKVVVPQCLHQGLTRLPVDVRGHALAVGDIELCHGGGLRHGWFNSFTGPRRRVRGRPPRA</sequence>
<dbReference type="Proteomes" id="UP001589575">
    <property type="component" value="Unassembled WGS sequence"/>
</dbReference>
<keyword evidence="2" id="KW-1185">Reference proteome</keyword>
<name>A0ABV5G389_9MICC</name>
<organism evidence="1 2">
    <name type="scientific">Citricoccus parietis</name>
    <dbReference type="NCBI Taxonomy" id="592307"/>
    <lineage>
        <taxon>Bacteria</taxon>
        <taxon>Bacillati</taxon>
        <taxon>Actinomycetota</taxon>
        <taxon>Actinomycetes</taxon>
        <taxon>Micrococcales</taxon>
        <taxon>Micrococcaceae</taxon>
        <taxon>Citricoccus</taxon>
    </lineage>
</organism>
<evidence type="ECO:0000313" key="1">
    <source>
        <dbReference type="EMBL" id="MFB9073389.1"/>
    </source>
</evidence>
<gene>
    <name evidence="1" type="ORF">ACFFX0_20175</name>
</gene>